<name>A0A7R9VUD4_9CHLO</name>
<evidence type="ECO:0000313" key="1">
    <source>
        <dbReference type="EMBL" id="CAD8305136.1"/>
    </source>
</evidence>
<gene>
    <name evidence="1" type="ORF">CEUR00632_LOCUS17935</name>
</gene>
<proteinExistence type="predicted"/>
<organism evidence="1">
    <name type="scientific">Chlamydomonas euryale</name>
    <dbReference type="NCBI Taxonomy" id="1486919"/>
    <lineage>
        <taxon>Eukaryota</taxon>
        <taxon>Viridiplantae</taxon>
        <taxon>Chlorophyta</taxon>
        <taxon>core chlorophytes</taxon>
        <taxon>Chlorophyceae</taxon>
        <taxon>CS clade</taxon>
        <taxon>Chlamydomonadales</taxon>
        <taxon>Chlamydomonadaceae</taxon>
        <taxon>Chlamydomonas</taxon>
    </lineage>
</organism>
<dbReference type="EMBL" id="HBEC01038619">
    <property type="protein sequence ID" value="CAD8305136.1"/>
    <property type="molecule type" value="Transcribed_RNA"/>
</dbReference>
<accession>A0A7R9VUD4</accession>
<reference evidence="1" key="1">
    <citation type="submission" date="2021-01" db="EMBL/GenBank/DDBJ databases">
        <authorList>
            <person name="Corre E."/>
            <person name="Pelletier E."/>
            <person name="Niang G."/>
            <person name="Scheremetjew M."/>
            <person name="Finn R."/>
            <person name="Kale V."/>
            <person name="Holt S."/>
            <person name="Cochrane G."/>
            <person name="Meng A."/>
            <person name="Brown T."/>
            <person name="Cohen L."/>
        </authorList>
    </citation>
    <scope>NUCLEOTIDE SEQUENCE</scope>
    <source>
        <strain evidence="1">CCMP219</strain>
    </source>
</reference>
<sequence length="103" mass="11389">MRLQACIFLVRMQMLMHQSLQDAIPMVQYLALILANPRAQMPATGAMLQSWDLIAVLRLSRMPVLLHVLSAASHMLYCTCIAEAPAQACSLAADEHISLEGLR</sequence>
<dbReference type="AlphaFoldDB" id="A0A7R9VUD4"/>
<protein>
    <submittedName>
        <fullName evidence="1">Uncharacterized protein</fullName>
    </submittedName>
</protein>